<protein>
    <recommendedName>
        <fullName evidence="6">tRNA (guanine-N(7)-)-methyltransferase non-catalytic subunit</fullName>
    </recommendedName>
    <alternativeName>
        <fullName evidence="6">WD repeat-containing protein 4 homolog</fullName>
    </alternativeName>
</protein>
<evidence type="ECO:0000256" key="2">
    <source>
        <dbReference type="ARBA" id="ARBA00022574"/>
    </source>
</evidence>
<dbReference type="STRING" id="361077.A0A151ZDK8"/>
<evidence type="ECO:0000256" key="4">
    <source>
        <dbReference type="ARBA" id="ARBA00022737"/>
    </source>
</evidence>
<dbReference type="AlphaFoldDB" id="A0A151ZDK8"/>
<dbReference type="InterPro" id="IPR001680">
    <property type="entry name" value="WD40_rpt"/>
</dbReference>
<organism evidence="9 10">
    <name type="scientific">Tieghemostelium lacteum</name>
    <name type="common">Slime mold</name>
    <name type="synonym">Dictyostelium lacteum</name>
    <dbReference type="NCBI Taxonomy" id="361077"/>
    <lineage>
        <taxon>Eukaryota</taxon>
        <taxon>Amoebozoa</taxon>
        <taxon>Evosea</taxon>
        <taxon>Eumycetozoa</taxon>
        <taxon>Dictyostelia</taxon>
        <taxon>Dictyosteliales</taxon>
        <taxon>Raperosteliaceae</taxon>
        <taxon>Tieghemostelium</taxon>
    </lineage>
</organism>
<dbReference type="GO" id="GO:0106004">
    <property type="term" value="P:tRNA (guanine-N7)-methylation"/>
    <property type="evidence" value="ECO:0007669"/>
    <property type="project" value="UniProtKB-UniRule"/>
</dbReference>
<evidence type="ECO:0000256" key="3">
    <source>
        <dbReference type="ARBA" id="ARBA00022694"/>
    </source>
</evidence>
<dbReference type="PANTHER" id="PTHR16288:SF0">
    <property type="entry name" value="TRNA (GUANINE-N(7)-)-METHYLTRANSFERASE NON-CATALYTIC SUBUNIT WDR4"/>
    <property type="match status" value="1"/>
</dbReference>
<comment type="pathway">
    <text evidence="6">tRNA modification; N(7)-methylguanine-tRNA biosynthesis.</text>
</comment>
<keyword evidence="3 6" id="KW-0819">tRNA processing</keyword>
<dbReference type="Proteomes" id="UP000076078">
    <property type="component" value="Unassembled WGS sequence"/>
</dbReference>
<evidence type="ECO:0000256" key="7">
    <source>
        <dbReference type="PROSITE-ProRule" id="PRU00221"/>
    </source>
</evidence>
<sequence>MGGRKGRGGKAKKNSPGYKDTSPNQITLKKIPLNLLATNNNGSLLAFAMNNLLYVLALESKQFLTIDATQQHQLILSSIEFQKDNTLITTSHDRHIKIWEINNELTSIKLVKSFNTNKKIIYTALSDKDEILVADKCGDVLQYSLVDDSKNHIVDLTVNKQSKQDLREQDKNLILGHYSSITDIRFSRDFKYLLTSDRDEKIRVSNYPNAYDIEVFCLASEKYVTKLLMPLNKPSLMISGSGDGHLYLWNWLEGKVLQKLDLNSLSKDATVIPQHYNSNTNLLAVSIENFNIIQFYQLSENQLTLSQSLTLPVGSQPISIDLVGKDQYLVSLVTMETTDPFVLSINTTNWQVETDSAIVQLINNLSIPTFTDSTIFKTYLHTIEKKQYRKYISGTDERKQRKDGDDKMVEDDLIEDDDIEEDLDPENRPSKQIKLDTNI</sequence>
<dbReference type="UniPathway" id="UPA00989"/>
<dbReference type="OMA" id="VSHYPNC"/>
<feature type="compositionally biased region" description="Acidic residues" evidence="8">
    <location>
        <begin position="408"/>
        <end position="424"/>
    </location>
</feature>
<feature type="region of interest" description="Disordered" evidence="8">
    <location>
        <begin position="1"/>
        <end position="23"/>
    </location>
</feature>
<dbReference type="GO" id="GO:0043527">
    <property type="term" value="C:tRNA methyltransferase complex"/>
    <property type="evidence" value="ECO:0007669"/>
    <property type="project" value="TreeGrafter"/>
</dbReference>
<dbReference type="Pfam" id="PF00400">
    <property type="entry name" value="WD40"/>
    <property type="match status" value="2"/>
</dbReference>
<evidence type="ECO:0000313" key="10">
    <source>
        <dbReference type="Proteomes" id="UP000076078"/>
    </source>
</evidence>
<dbReference type="GO" id="GO:0005829">
    <property type="term" value="C:cytosol"/>
    <property type="evidence" value="ECO:0007669"/>
    <property type="project" value="TreeGrafter"/>
</dbReference>
<proteinExistence type="inferred from homology"/>
<evidence type="ECO:0000313" key="9">
    <source>
        <dbReference type="EMBL" id="KYQ91974.1"/>
    </source>
</evidence>
<comment type="function">
    <text evidence="6">Required for the formation of N(7)-methylguanine at position 46 (m7G46) in tRNA. In the complex, it is required to stabilize and induce conformational changes of the catalytic subunit.</text>
</comment>
<reference evidence="9 10" key="1">
    <citation type="submission" date="2015-12" db="EMBL/GenBank/DDBJ databases">
        <title>Dictyostelia acquired genes for synthesis and detection of signals that induce cell-type specialization by lateral gene transfer from prokaryotes.</title>
        <authorList>
            <person name="Gloeckner G."/>
            <person name="Schaap P."/>
        </authorList>
    </citation>
    <scope>NUCLEOTIDE SEQUENCE [LARGE SCALE GENOMIC DNA]</scope>
    <source>
        <strain evidence="9 10">TK</strain>
    </source>
</reference>
<evidence type="ECO:0000256" key="6">
    <source>
        <dbReference type="HAMAP-Rule" id="MF_03056"/>
    </source>
</evidence>
<dbReference type="InterPro" id="IPR036322">
    <property type="entry name" value="WD40_repeat_dom_sf"/>
</dbReference>
<name>A0A151ZDK8_TIELA</name>
<evidence type="ECO:0000256" key="1">
    <source>
        <dbReference type="ARBA" id="ARBA00004123"/>
    </source>
</evidence>
<feature type="repeat" description="WD" evidence="7">
    <location>
        <begin position="69"/>
        <end position="103"/>
    </location>
</feature>
<evidence type="ECO:0000256" key="5">
    <source>
        <dbReference type="ARBA" id="ARBA00023242"/>
    </source>
</evidence>
<dbReference type="PANTHER" id="PTHR16288">
    <property type="entry name" value="WD40 REPEAT PROTEIN 4"/>
    <property type="match status" value="1"/>
</dbReference>
<dbReference type="InterPro" id="IPR015943">
    <property type="entry name" value="WD40/YVTN_repeat-like_dom_sf"/>
</dbReference>
<dbReference type="SUPFAM" id="SSF50978">
    <property type="entry name" value="WD40 repeat-like"/>
    <property type="match status" value="1"/>
</dbReference>
<comment type="subcellular location">
    <subcellularLocation>
        <location evidence="1 6">Nucleus</location>
    </subcellularLocation>
</comment>
<dbReference type="EMBL" id="LODT01000031">
    <property type="protein sequence ID" value="KYQ91974.1"/>
    <property type="molecule type" value="Genomic_DNA"/>
</dbReference>
<feature type="region of interest" description="Disordered" evidence="8">
    <location>
        <begin position="396"/>
        <end position="439"/>
    </location>
</feature>
<dbReference type="PROSITE" id="PS00678">
    <property type="entry name" value="WD_REPEATS_1"/>
    <property type="match status" value="1"/>
</dbReference>
<gene>
    <name evidence="9" type="ORF">DLAC_06794</name>
</gene>
<feature type="compositionally biased region" description="Basic and acidic residues" evidence="8">
    <location>
        <begin position="396"/>
        <end position="407"/>
    </location>
</feature>
<accession>A0A151ZDK8</accession>
<comment type="subunit">
    <text evidence="6">Forms a heterodimer with the catalytic subunit.</text>
</comment>
<comment type="similarity">
    <text evidence="6">Belongs to the WD repeat TRM82 family.</text>
</comment>
<feature type="repeat" description="WD" evidence="7">
    <location>
        <begin position="174"/>
        <end position="204"/>
    </location>
</feature>
<comment type="caution">
    <text evidence="9">The sequence shown here is derived from an EMBL/GenBank/DDBJ whole genome shotgun (WGS) entry which is preliminary data.</text>
</comment>
<dbReference type="SMART" id="SM00320">
    <property type="entry name" value="WD40"/>
    <property type="match status" value="3"/>
</dbReference>
<keyword evidence="2 6" id="KW-0853">WD repeat</keyword>
<dbReference type="Gene3D" id="2.130.10.10">
    <property type="entry name" value="YVTN repeat-like/Quinoprotein amine dehydrogenase"/>
    <property type="match status" value="2"/>
</dbReference>
<evidence type="ECO:0000256" key="8">
    <source>
        <dbReference type="SAM" id="MobiDB-lite"/>
    </source>
</evidence>
<dbReference type="FunCoup" id="A0A151ZDK8">
    <property type="interactions" value="28"/>
</dbReference>
<dbReference type="PROSITE" id="PS50082">
    <property type="entry name" value="WD_REPEATS_2"/>
    <property type="match status" value="2"/>
</dbReference>
<dbReference type="GO" id="GO:0005634">
    <property type="term" value="C:nucleus"/>
    <property type="evidence" value="ECO:0007669"/>
    <property type="project" value="UniProtKB-SubCell"/>
</dbReference>
<keyword evidence="5 6" id="KW-0539">Nucleus</keyword>
<dbReference type="InterPro" id="IPR028884">
    <property type="entry name" value="Trm82"/>
</dbReference>
<feature type="compositionally biased region" description="Basic residues" evidence="8">
    <location>
        <begin position="1"/>
        <end position="13"/>
    </location>
</feature>
<dbReference type="OrthoDB" id="339900at2759"/>
<dbReference type="InterPro" id="IPR019775">
    <property type="entry name" value="WD40_repeat_CS"/>
</dbReference>
<dbReference type="InParanoid" id="A0A151ZDK8"/>
<keyword evidence="4 6" id="KW-0677">Repeat</keyword>
<keyword evidence="10" id="KW-1185">Reference proteome</keyword>
<dbReference type="PROSITE" id="PS50294">
    <property type="entry name" value="WD_REPEATS_REGION"/>
    <property type="match status" value="1"/>
</dbReference>
<dbReference type="HAMAP" id="MF_03056">
    <property type="entry name" value="TRM82"/>
    <property type="match status" value="1"/>
</dbReference>